<comment type="caution">
    <text evidence="5">The sequence shown here is derived from an EMBL/GenBank/DDBJ whole genome shotgun (WGS) entry which is preliminary data.</text>
</comment>
<keyword evidence="2" id="KW-0436">Ligase</keyword>
<dbReference type="SUPFAM" id="SSF56801">
    <property type="entry name" value="Acetyl-CoA synthetase-like"/>
    <property type="match status" value="1"/>
</dbReference>
<accession>A0ABW4LBN5</accession>
<dbReference type="PANTHER" id="PTHR43201:SF5">
    <property type="entry name" value="MEDIUM-CHAIN ACYL-COA LIGASE ACSF2, MITOCHONDRIAL"/>
    <property type="match status" value="1"/>
</dbReference>
<dbReference type="InterPro" id="IPR000073">
    <property type="entry name" value="AB_hydrolase_1"/>
</dbReference>
<evidence type="ECO:0000259" key="3">
    <source>
        <dbReference type="Pfam" id="PF00501"/>
    </source>
</evidence>
<dbReference type="InterPro" id="IPR000873">
    <property type="entry name" value="AMP-dep_synth/lig_dom"/>
</dbReference>
<dbReference type="Gene3D" id="3.40.50.12780">
    <property type="entry name" value="N-terminal domain of ligase-like"/>
    <property type="match status" value="1"/>
</dbReference>
<feature type="domain" description="AB hydrolase-1" evidence="4">
    <location>
        <begin position="42"/>
        <end position="286"/>
    </location>
</feature>
<evidence type="ECO:0000313" key="5">
    <source>
        <dbReference type="EMBL" id="MFD1719471.1"/>
    </source>
</evidence>
<dbReference type="Proteomes" id="UP001597277">
    <property type="component" value="Unassembled WGS sequence"/>
</dbReference>
<dbReference type="PANTHER" id="PTHR43201">
    <property type="entry name" value="ACYL-COA SYNTHETASE"/>
    <property type="match status" value="1"/>
</dbReference>
<sequence length="900" mass="94596">MIAERWPGVPVTWSRRVTAAGHAWHYLDNAEAIPAGTRPRGTVLAVHGNPTWSFLWRHVLAEAAGYGWRVVAVDQLEMGFSERTGALHRLADRVRQLGEFTDSVGLSGPDWDGRGVVTLGHDWGGIVSAGWALDHPRELAGLALTNTAVHQPPGHAVPVLLRLVRHRRLHEGATTRTPAFLETTLALSRGMSGPVRAAYRAPYRSAVERNGIGGFVEDIPATPSHPSRAELDRIAEGLTTLDVPALVMWGPQDPVFYERYFRDLMGRLPHADVHRFDGAGHLLPEDADVAGTLVAWLDRRVGRAEQAQATGGAPGEDRDGPATPYRPVWSALTELGAPGTTSADRTAVVALGATGASELSWGDLDRRVRHLALGLADSGVRAGHRVALLVPPGIDLTTALFACLRLGAVVVVADAGLGLRGLSRAVRSAAPDHIIGIEKALAAAQVLRWPGQKFVVVPTAHQVGYTPPRTAHRRRRTIGISGSLRELLARGVALAERDAALPPAPGPEDEAAVLFTSGSTGPAKGVVYTHRGLAGMRDVVSSTYGLSPDRAFVAGFAPFALLGTATGATSVTPAMDVTAPATLTATALADAVAAVDARAVFASPSALANVVRTARDLTEDRRRTLGLVELFLSAGAPITSEQLARATEVMPHADLHTPYGMTEVLPVTDVSLEEIEAAEAEAVTGSVRGAGGGACVGRPVRGARVRLVPLTQDGAATGEPTTEPGVTGEILVSAPHLKDRYDRRWATEAHSTTWPGWHRTGDVGHLDGAGRLWVEGRLAHVLRTAAGVLTPVAAENAALTVPGVVRAAVVGVGPAGSQQVAVVVETDPAVHRGARARGSLAPEGLSRAVRHACGDIGVPVAAVLRVPEIPTDVRHNSKVDRPRVALWAERLLSGDRAGAP</sequence>
<dbReference type="PROSITE" id="PS00455">
    <property type="entry name" value="AMP_BINDING"/>
    <property type="match status" value="1"/>
</dbReference>
<comment type="similarity">
    <text evidence="1">Belongs to the ATP-dependent AMP-binding enzyme family.</text>
</comment>
<dbReference type="Pfam" id="PF00561">
    <property type="entry name" value="Abhydrolase_1"/>
    <property type="match status" value="1"/>
</dbReference>
<proteinExistence type="inferred from homology"/>
<protein>
    <submittedName>
        <fullName evidence="5">Alpha/beta fold hydrolase</fullName>
    </submittedName>
</protein>
<evidence type="ECO:0000256" key="1">
    <source>
        <dbReference type="ARBA" id="ARBA00006432"/>
    </source>
</evidence>
<gene>
    <name evidence="5" type="ORF">ACFSE6_16625</name>
</gene>
<dbReference type="Gene3D" id="3.40.50.1820">
    <property type="entry name" value="alpha/beta hydrolase"/>
    <property type="match status" value="1"/>
</dbReference>
<feature type="domain" description="AMP-dependent synthetase/ligase" evidence="3">
    <location>
        <begin position="342"/>
        <end position="737"/>
    </location>
</feature>
<dbReference type="RefSeq" id="WP_388009834.1">
    <property type="nucleotide sequence ID" value="NZ_JBHUEE010000010.1"/>
</dbReference>
<organism evidence="5 6">
    <name type="scientific">Georgenia deserti</name>
    <dbReference type="NCBI Taxonomy" id="2093781"/>
    <lineage>
        <taxon>Bacteria</taxon>
        <taxon>Bacillati</taxon>
        <taxon>Actinomycetota</taxon>
        <taxon>Actinomycetes</taxon>
        <taxon>Micrococcales</taxon>
        <taxon>Bogoriellaceae</taxon>
        <taxon>Georgenia</taxon>
    </lineage>
</organism>
<evidence type="ECO:0000256" key="2">
    <source>
        <dbReference type="ARBA" id="ARBA00022598"/>
    </source>
</evidence>
<dbReference type="SUPFAM" id="SSF53474">
    <property type="entry name" value="alpha/beta-Hydrolases"/>
    <property type="match status" value="1"/>
</dbReference>
<dbReference type="InterPro" id="IPR029058">
    <property type="entry name" value="AB_hydrolase_fold"/>
</dbReference>
<keyword evidence="6" id="KW-1185">Reference proteome</keyword>
<keyword evidence="5" id="KW-0378">Hydrolase</keyword>
<name>A0ABW4LBN5_9MICO</name>
<evidence type="ECO:0000259" key="4">
    <source>
        <dbReference type="Pfam" id="PF00561"/>
    </source>
</evidence>
<dbReference type="InterPro" id="IPR042099">
    <property type="entry name" value="ANL_N_sf"/>
</dbReference>
<dbReference type="Pfam" id="PF00501">
    <property type="entry name" value="AMP-binding"/>
    <property type="match status" value="1"/>
</dbReference>
<dbReference type="InterPro" id="IPR020845">
    <property type="entry name" value="AMP-binding_CS"/>
</dbReference>
<dbReference type="EMBL" id="JBHUEE010000010">
    <property type="protein sequence ID" value="MFD1719471.1"/>
    <property type="molecule type" value="Genomic_DNA"/>
</dbReference>
<dbReference type="GO" id="GO:0016787">
    <property type="term" value="F:hydrolase activity"/>
    <property type="evidence" value="ECO:0007669"/>
    <property type="project" value="UniProtKB-KW"/>
</dbReference>
<reference evidence="6" key="1">
    <citation type="journal article" date="2019" name="Int. J. Syst. Evol. Microbiol.">
        <title>The Global Catalogue of Microorganisms (GCM) 10K type strain sequencing project: providing services to taxonomists for standard genome sequencing and annotation.</title>
        <authorList>
            <consortium name="The Broad Institute Genomics Platform"/>
            <consortium name="The Broad Institute Genome Sequencing Center for Infectious Disease"/>
            <person name="Wu L."/>
            <person name="Ma J."/>
        </authorList>
    </citation>
    <scope>NUCLEOTIDE SEQUENCE [LARGE SCALE GENOMIC DNA]</scope>
    <source>
        <strain evidence="6">JCM 17130</strain>
    </source>
</reference>
<evidence type="ECO:0000313" key="6">
    <source>
        <dbReference type="Proteomes" id="UP001597277"/>
    </source>
</evidence>